<dbReference type="PANTHER" id="PTHR47020">
    <property type="entry name" value="HILLARIN"/>
    <property type="match status" value="1"/>
</dbReference>
<reference evidence="3" key="1">
    <citation type="submission" date="2025-08" db="UniProtKB">
        <authorList>
            <consortium name="RefSeq"/>
        </authorList>
    </citation>
    <scope>IDENTIFICATION</scope>
</reference>
<feature type="coiled-coil region" evidence="1">
    <location>
        <begin position="44"/>
        <end position="71"/>
    </location>
</feature>
<evidence type="ECO:0000256" key="1">
    <source>
        <dbReference type="SAM" id="Coils"/>
    </source>
</evidence>
<keyword evidence="2" id="KW-1185">Reference proteome</keyword>
<dbReference type="InterPro" id="IPR053041">
    <property type="entry name" value="Transglut-like_Superfamily_Mod"/>
</dbReference>
<gene>
    <name evidence="3" type="primary">LOC101855419</name>
</gene>
<organism evidence="2 3">
    <name type="scientific">Aplysia californica</name>
    <name type="common">California sea hare</name>
    <dbReference type="NCBI Taxonomy" id="6500"/>
    <lineage>
        <taxon>Eukaryota</taxon>
        <taxon>Metazoa</taxon>
        <taxon>Spiralia</taxon>
        <taxon>Lophotrochozoa</taxon>
        <taxon>Mollusca</taxon>
        <taxon>Gastropoda</taxon>
        <taxon>Heterobranchia</taxon>
        <taxon>Euthyneura</taxon>
        <taxon>Tectipleura</taxon>
        <taxon>Aplysiida</taxon>
        <taxon>Aplysioidea</taxon>
        <taxon>Aplysiidae</taxon>
        <taxon>Aplysia</taxon>
    </lineage>
</organism>
<sequence length="161" mass="18386">MTVQFENEKKDLAATMRSKKEYRKKTMTLRLRQKEQQQTSELVKKQSQVMLEMLVKEQEELKAEITRELAAIPSQNGNDEPHVNGGDEIIEEVLDVLPVSVAAPPSPEAPALRKEELFTDESVFESIDEQVIKVAESEQLTYTDLVRQLTEDLVSDLEKAR</sequence>
<evidence type="ECO:0000313" key="3">
    <source>
        <dbReference type="RefSeq" id="XP_035825247.1"/>
    </source>
</evidence>
<protein>
    <submittedName>
        <fullName evidence="3">Hillarin</fullName>
    </submittedName>
</protein>
<dbReference type="GeneID" id="101855419"/>
<dbReference type="Proteomes" id="UP000694888">
    <property type="component" value="Unplaced"/>
</dbReference>
<evidence type="ECO:0000313" key="2">
    <source>
        <dbReference type="Proteomes" id="UP000694888"/>
    </source>
</evidence>
<accession>A0ABM1VS55</accession>
<dbReference type="RefSeq" id="XP_035825247.1">
    <property type="nucleotide sequence ID" value="XM_035969354.1"/>
</dbReference>
<dbReference type="PANTHER" id="PTHR47020:SF1">
    <property type="entry name" value="HILLARIN"/>
    <property type="match status" value="1"/>
</dbReference>
<name>A0ABM1VS55_APLCA</name>
<proteinExistence type="predicted"/>
<keyword evidence="1" id="KW-0175">Coiled coil</keyword>